<dbReference type="InterPro" id="IPR003615">
    <property type="entry name" value="HNH_nuc"/>
</dbReference>
<dbReference type="Gene3D" id="1.10.30.50">
    <property type="match status" value="1"/>
</dbReference>
<evidence type="ECO:0000256" key="3">
    <source>
        <dbReference type="ARBA" id="ARBA00038412"/>
    </source>
</evidence>
<evidence type="ECO:0000259" key="5">
    <source>
        <dbReference type="SMART" id="SM00507"/>
    </source>
</evidence>
<evidence type="ECO:0000313" key="7">
    <source>
        <dbReference type="Proteomes" id="UP000288675"/>
    </source>
</evidence>
<name>A0AAJ4D406_9BACI</name>
<feature type="domain" description="HNH nuclease" evidence="5">
    <location>
        <begin position="50"/>
        <end position="105"/>
    </location>
</feature>
<evidence type="ECO:0000313" key="6">
    <source>
        <dbReference type="EMBL" id="QAT66989.1"/>
    </source>
</evidence>
<organism evidence="6 7">
    <name type="scientific">Bacillus glycinifermentans</name>
    <dbReference type="NCBI Taxonomy" id="1664069"/>
    <lineage>
        <taxon>Bacteria</taxon>
        <taxon>Bacillati</taxon>
        <taxon>Bacillota</taxon>
        <taxon>Bacilli</taxon>
        <taxon>Bacillales</taxon>
        <taxon>Bacillaceae</taxon>
        <taxon>Bacillus</taxon>
    </lineage>
</organism>
<keyword evidence="2" id="KW-0378">Hydrolase</keyword>
<dbReference type="CDD" id="cd00085">
    <property type="entry name" value="HNHc"/>
    <property type="match status" value="1"/>
</dbReference>
<accession>A0AAJ4D406</accession>
<dbReference type="InterPro" id="IPR002711">
    <property type="entry name" value="HNH"/>
</dbReference>
<dbReference type="AlphaFoldDB" id="A0AAJ4D406"/>
<dbReference type="Pfam" id="PF01844">
    <property type="entry name" value="HNH"/>
    <property type="match status" value="1"/>
</dbReference>
<dbReference type="GO" id="GO:0016787">
    <property type="term" value="F:hydrolase activity"/>
    <property type="evidence" value="ECO:0007669"/>
    <property type="project" value="UniProtKB-KW"/>
</dbReference>
<reference evidence="6 7" key="1">
    <citation type="submission" date="2019-01" db="EMBL/GenBank/DDBJ databases">
        <title>Genome sequence of Bacillus glycinifermentans SRCM103574.</title>
        <authorList>
            <person name="Kong H.-J."/>
            <person name="Jeong S.-Y."/>
            <person name="Jeong D.-Y."/>
        </authorList>
    </citation>
    <scope>NUCLEOTIDE SEQUENCE [LARGE SCALE GENOMIC DNA]</scope>
    <source>
        <strain evidence="6 7">SRCM103574</strain>
    </source>
</reference>
<dbReference type="GeneID" id="82855026"/>
<dbReference type="GO" id="GO:0005829">
    <property type="term" value="C:cytosol"/>
    <property type="evidence" value="ECO:0007669"/>
    <property type="project" value="TreeGrafter"/>
</dbReference>
<dbReference type="GO" id="GO:0003676">
    <property type="term" value="F:nucleic acid binding"/>
    <property type="evidence" value="ECO:0007669"/>
    <property type="project" value="InterPro"/>
</dbReference>
<protein>
    <recommendedName>
        <fullName evidence="4">Putative HNH nuclease YajD</fullName>
    </recommendedName>
</protein>
<evidence type="ECO:0000256" key="2">
    <source>
        <dbReference type="ARBA" id="ARBA00022801"/>
    </source>
</evidence>
<comment type="similarity">
    <text evidence="3">Belongs to the HNH nuclease family.</text>
</comment>
<evidence type="ECO:0000256" key="1">
    <source>
        <dbReference type="ARBA" id="ARBA00022722"/>
    </source>
</evidence>
<dbReference type="EMBL" id="CP035232">
    <property type="protein sequence ID" value="QAT66989.1"/>
    <property type="molecule type" value="Genomic_DNA"/>
</dbReference>
<proteinExistence type="inferred from homology"/>
<dbReference type="GO" id="GO:0004519">
    <property type="term" value="F:endonuclease activity"/>
    <property type="evidence" value="ECO:0007669"/>
    <property type="project" value="UniProtKB-KW"/>
</dbReference>
<dbReference type="KEGG" id="bgy:BGLY_3995"/>
<evidence type="ECO:0000256" key="4">
    <source>
        <dbReference type="ARBA" id="ARBA00040194"/>
    </source>
</evidence>
<gene>
    <name evidence="6" type="ORF">EQZ20_20325</name>
</gene>
<keyword evidence="1" id="KW-0540">Nuclease</keyword>
<dbReference type="SMART" id="SM00507">
    <property type="entry name" value="HNHc"/>
    <property type="match status" value="1"/>
</dbReference>
<sequence>MRYCIHDGCQTLLEEGSYYCDQHRPRKKGRKQNKFQSANKSFYRSDAWKAMREYIYQRDGGTCKECGRFVFGQNAHIHHVIPISKQPELKLDETNLILLCPKCHAKIENKEKQSPPSVFTKFF</sequence>
<dbReference type="RefSeq" id="WP_046129161.1">
    <property type="nucleotide sequence ID" value="NZ_CP035232.1"/>
</dbReference>
<keyword evidence="6" id="KW-0255">Endonuclease</keyword>
<dbReference type="PANTHER" id="PTHR41286:SF1">
    <property type="entry name" value="HNH NUCLEASE YAJD-RELATED"/>
    <property type="match status" value="1"/>
</dbReference>
<dbReference type="GO" id="GO:0008270">
    <property type="term" value="F:zinc ion binding"/>
    <property type="evidence" value="ECO:0007669"/>
    <property type="project" value="InterPro"/>
</dbReference>
<dbReference type="PANTHER" id="PTHR41286">
    <property type="entry name" value="HNH NUCLEASE YAJD-RELATED"/>
    <property type="match status" value="1"/>
</dbReference>
<dbReference type="Proteomes" id="UP000288675">
    <property type="component" value="Chromosome"/>
</dbReference>